<dbReference type="OrthoDB" id="448448at2759"/>
<proteinExistence type="predicted"/>
<organism evidence="1 2">
    <name type="scientific">Periconia macrospinosa</name>
    <dbReference type="NCBI Taxonomy" id="97972"/>
    <lineage>
        <taxon>Eukaryota</taxon>
        <taxon>Fungi</taxon>
        <taxon>Dikarya</taxon>
        <taxon>Ascomycota</taxon>
        <taxon>Pezizomycotina</taxon>
        <taxon>Dothideomycetes</taxon>
        <taxon>Pleosporomycetidae</taxon>
        <taxon>Pleosporales</taxon>
        <taxon>Massarineae</taxon>
        <taxon>Periconiaceae</taxon>
        <taxon>Periconia</taxon>
    </lineage>
</organism>
<gene>
    <name evidence="1" type="ORF">DM02DRAFT_29776</name>
</gene>
<keyword evidence="2" id="KW-1185">Reference proteome</keyword>
<dbReference type="EMBL" id="KZ805406">
    <property type="protein sequence ID" value="PVH98774.1"/>
    <property type="molecule type" value="Genomic_DNA"/>
</dbReference>
<evidence type="ECO:0000313" key="1">
    <source>
        <dbReference type="EMBL" id="PVH98774.1"/>
    </source>
</evidence>
<protein>
    <submittedName>
        <fullName evidence="1">Uncharacterized protein</fullName>
    </submittedName>
</protein>
<dbReference type="Proteomes" id="UP000244855">
    <property type="component" value="Unassembled WGS sequence"/>
</dbReference>
<accession>A0A2V1DNQ2</accession>
<reference evidence="1 2" key="1">
    <citation type="journal article" date="2018" name="Sci. Rep.">
        <title>Comparative genomics provides insights into the lifestyle and reveals functional heterogeneity of dark septate endophytic fungi.</title>
        <authorList>
            <person name="Knapp D.G."/>
            <person name="Nemeth J.B."/>
            <person name="Barry K."/>
            <person name="Hainaut M."/>
            <person name="Henrissat B."/>
            <person name="Johnson J."/>
            <person name="Kuo A."/>
            <person name="Lim J.H.P."/>
            <person name="Lipzen A."/>
            <person name="Nolan M."/>
            <person name="Ohm R.A."/>
            <person name="Tamas L."/>
            <person name="Grigoriev I.V."/>
            <person name="Spatafora J.W."/>
            <person name="Nagy L.G."/>
            <person name="Kovacs G.M."/>
        </authorList>
    </citation>
    <scope>NUCLEOTIDE SEQUENCE [LARGE SCALE GENOMIC DNA]</scope>
    <source>
        <strain evidence="1 2">DSE2036</strain>
    </source>
</reference>
<sequence length="266" mass="29933">MEIQTDYDTTLLGIKRPAPWHWNAHDDYDSELRDVPYGVVTRQFYDLQDSAPLVCFGTLREIPIQLRHDPVASITENLSPEDLVTLKLVQLKDTFWVKIGNGEPFGCFTTKMAEGLNRLQSLTHACAECQGVECEGIVSFSAIKDARESLRKSKSFTKLTVDINLYGHHHSAKAAGDALMASQLFLQPPEWDLRSLVYDNPQVLKLPGLDNIDYLDLLDSEADENLEEPQQEASRADIEAILDHLPQHGFLRELSADGRITTDLVK</sequence>
<name>A0A2V1DNQ2_9PLEO</name>
<evidence type="ECO:0000313" key="2">
    <source>
        <dbReference type="Proteomes" id="UP000244855"/>
    </source>
</evidence>
<dbReference type="AlphaFoldDB" id="A0A2V1DNQ2"/>